<dbReference type="InterPro" id="IPR002733">
    <property type="entry name" value="AMMECR1_domain"/>
</dbReference>
<dbReference type="PANTHER" id="PTHR13016:SF0">
    <property type="entry name" value="AMME SYNDROME CANDIDATE GENE 1 PROTEIN"/>
    <property type="match status" value="1"/>
</dbReference>
<protein>
    <recommendedName>
        <fullName evidence="1">AMMECR1 domain-containing protein</fullName>
    </recommendedName>
</protein>
<feature type="domain" description="AMMECR1" evidence="1">
    <location>
        <begin position="1"/>
        <end position="194"/>
    </location>
</feature>
<dbReference type="InParanoid" id="A0A078B8Z7"/>
<dbReference type="OrthoDB" id="24630at2759"/>
<evidence type="ECO:0000259" key="1">
    <source>
        <dbReference type="PROSITE" id="PS51112"/>
    </source>
</evidence>
<dbReference type="Gene3D" id="3.30.700.20">
    <property type="entry name" value="Hypothetical protein ph0010, domain 1"/>
    <property type="match status" value="1"/>
</dbReference>
<dbReference type="PROSITE" id="PS51112">
    <property type="entry name" value="AMMECR1"/>
    <property type="match status" value="1"/>
</dbReference>
<name>A0A078B8Z7_STYLE</name>
<dbReference type="AlphaFoldDB" id="A0A078B8Z7"/>
<dbReference type="NCBIfam" id="TIGR00296">
    <property type="entry name" value="TIGR00296 family protein"/>
    <property type="match status" value="1"/>
</dbReference>
<keyword evidence="3" id="KW-1185">Reference proteome</keyword>
<dbReference type="InterPro" id="IPR023473">
    <property type="entry name" value="AMMECR1"/>
</dbReference>
<dbReference type="PANTHER" id="PTHR13016">
    <property type="entry name" value="AMMECR1 HOMOLOG"/>
    <property type="match status" value="1"/>
</dbReference>
<dbReference type="FunCoup" id="A0A078B8Z7">
    <property type="interactions" value="484"/>
</dbReference>
<dbReference type="EMBL" id="CCKQ01018089">
    <property type="protein sequence ID" value="CDW90028.1"/>
    <property type="molecule type" value="Genomic_DNA"/>
</dbReference>
<evidence type="ECO:0000313" key="3">
    <source>
        <dbReference type="Proteomes" id="UP000039865"/>
    </source>
</evidence>
<evidence type="ECO:0000313" key="2">
    <source>
        <dbReference type="EMBL" id="CDW90028.1"/>
    </source>
</evidence>
<reference evidence="2 3" key="1">
    <citation type="submission" date="2014-06" db="EMBL/GenBank/DDBJ databases">
        <authorList>
            <person name="Swart Estienne"/>
        </authorList>
    </citation>
    <scope>NUCLEOTIDE SEQUENCE [LARGE SCALE GENOMIC DNA]</scope>
    <source>
        <strain evidence="2 3">130c</strain>
    </source>
</reference>
<dbReference type="Pfam" id="PF01871">
    <property type="entry name" value="AMMECR1"/>
    <property type="match status" value="1"/>
</dbReference>
<organism evidence="2 3">
    <name type="scientific">Stylonychia lemnae</name>
    <name type="common">Ciliate</name>
    <dbReference type="NCBI Taxonomy" id="5949"/>
    <lineage>
        <taxon>Eukaryota</taxon>
        <taxon>Sar</taxon>
        <taxon>Alveolata</taxon>
        <taxon>Ciliophora</taxon>
        <taxon>Intramacronucleata</taxon>
        <taxon>Spirotrichea</taxon>
        <taxon>Stichotrichia</taxon>
        <taxon>Sporadotrichida</taxon>
        <taxon>Oxytrichidae</taxon>
        <taxon>Stylonychinae</taxon>
        <taxon>Stylonychia</taxon>
    </lineage>
</organism>
<dbReference type="SUPFAM" id="SSF143447">
    <property type="entry name" value="AMMECR1-like"/>
    <property type="match status" value="1"/>
</dbReference>
<accession>A0A078B8Z7</accession>
<proteinExistence type="predicted"/>
<gene>
    <name evidence="2" type="primary">Contig7722.g8233</name>
    <name evidence="2" type="ORF">STYLEM_19168</name>
</gene>
<dbReference type="Proteomes" id="UP000039865">
    <property type="component" value="Unassembled WGS sequence"/>
</dbReference>
<dbReference type="InterPro" id="IPR036071">
    <property type="entry name" value="AMMECR1_dom_sf"/>
</dbReference>
<sequence>MDSQNQLDLKILAAFCFNTLIAKLDKKELPNYPDGLEDPKYPIFVTWTKGPESDLRGCIGTFQGQRLSKILGQYSLISALQDDRFDPISKAEVPELQVGVSLLVNFTSIQDPLAWEVGKHGIEISFEKNGRPYNGTFLPEVAPEQGWDQRETLEYLVRKAGYSKGFESVRDSMRAKTYESLKVKMSFDEYVKFKGL</sequence>
<dbReference type="OMA" id="TNEAFPL"/>
<dbReference type="InterPro" id="IPR027485">
    <property type="entry name" value="AMMECR1_N"/>
</dbReference>